<sequence length="412" mass="47702">MVNVHNQPDVAYSCKLLYESIQLPIFYIEDGHGVETIWGSGDQHRPFYMEFEKLFHPFIEKEMEHPVILTANSWGEFIIVPVKRSGERHGFVVIGPSIQQVPTDEHIHGLMNDNQMSYRDLPHWNAYWDSLPVVSRLRLLHISVLAHWMINQEALEITDVLQYSYQYVLPAMFQSNIEIEILAKRELSVSNHSSKIEKRLLELIRTGNTSELMKQWIAFPNEGVGILSKRSQLRNMKNLAICCVAIAMRAAVDGGIYEELAFTLSDLHIQQIEELNDVKAVEAALVRALLDFTERVEQSRKESMSKPIRICCEYIFNHLYQGITFDKLAELTGLNSNYLMNLFKEQTGMTLMNYIQKQRIEEAKKLLNMTNDTISSIGLRLNFYDQSHFIKVFKKYTGMTPKKYRSTLKTEG</sequence>
<feature type="domain" description="HTH araC/xylS-type" evidence="4">
    <location>
        <begin position="309"/>
        <end position="407"/>
    </location>
</feature>
<evidence type="ECO:0000313" key="6">
    <source>
        <dbReference type="Proteomes" id="UP000187074"/>
    </source>
</evidence>
<dbReference type="SMART" id="SM00342">
    <property type="entry name" value="HTH_ARAC"/>
    <property type="match status" value="1"/>
</dbReference>
<keyword evidence="1" id="KW-0805">Transcription regulation</keyword>
<proteinExistence type="predicted"/>
<dbReference type="InterPro" id="IPR020449">
    <property type="entry name" value="Tscrpt_reg_AraC-type_HTH"/>
</dbReference>
<organism evidence="5 6">
    <name type="scientific">Paenibacillus lautus</name>
    <name type="common">Bacillus lautus</name>
    <dbReference type="NCBI Taxonomy" id="1401"/>
    <lineage>
        <taxon>Bacteria</taxon>
        <taxon>Bacillati</taxon>
        <taxon>Bacillota</taxon>
        <taxon>Bacilli</taxon>
        <taxon>Bacillales</taxon>
        <taxon>Paenibacillaceae</taxon>
        <taxon>Paenibacillus</taxon>
    </lineage>
</organism>
<comment type="caution">
    <text evidence="5">The sequence shown here is derived from an EMBL/GenBank/DDBJ whole genome shotgun (WGS) entry which is preliminary data.</text>
</comment>
<evidence type="ECO:0000256" key="3">
    <source>
        <dbReference type="ARBA" id="ARBA00023163"/>
    </source>
</evidence>
<dbReference type="GO" id="GO:0003700">
    <property type="term" value="F:DNA-binding transcription factor activity"/>
    <property type="evidence" value="ECO:0007669"/>
    <property type="project" value="InterPro"/>
</dbReference>
<dbReference type="STRING" id="1401.BK123_03785"/>
<dbReference type="AlphaFoldDB" id="A0A1R1B9F6"/>
<dbReference type="InterPro" id="IPR009057">
    <property type="entry name" value="Homeodomain-like_sf"/>
</dbReference>
<dbReference type="InterPro" id="IPR018060">
    <property type="entry name" value="HTH_AraC"/>
</dbReference>
<evidence type="ECO:0000256" key="1">
    <source>
        <dbReference type="ARBA" id="ARBA00023015"/>
    </source>
</evidence>
<dbReference type="Gene3D" id="1.10.10.60">
    <property type="entry name" value="Homeodomain-like"/>
    <property type="match status" value="2"/>
</dbReference>
<dbReference type="GO" id="GO:0043565">
    <property type="term" value="F:sequence-specific DNA binding"/>
    <property type="evidence" value="ECO:0007669"/>
    <property type="project" value="InterPro"/>
</dbReference>
<dbReference type="EMBL" id="MRTF01000001">
    <property type="protein sequence ID" value="OME96716.1"/>
    <property type="molecule type" value="Genomic_DNA"/>
</dbReference>
<keyword evidence="3" id="KW-0804">Transcription</keyword>
<evidence type="ECO:0000256" key="2">
    <source>
        <dbReference type="ARBA" id="ARBA00023125"/>
    </source>
</evidence>
<dbReference type="PRINTS" id="PR00032">
    <property type="entry name" value="HTHARAC"/>
</dbReference>
<dbReference type="InterPro" id="IPR018062">
    <property type="entry name" value="HTH_AraC-typ_CS"/>
</dbReference>
<accession>A0A1R1B9F6</accession>
<dbReference type="PANTHER" id="PTHR43280:SF34">
    <property type="entry name" value="ARAC-FAMILY TRANSCRIPTIONAL REGULATOR"/>
    <property type="match status" value="1"/>
</dbReference>
<keyword evidence="2" id="KW-0238">DNA-binding</keyword>
<dbReference type="PANTHER" id="PTHR43280">
    <property type="entry name" value="ARAC-FAMILY TRANSCRIPTIONAL REGULATOR"/>
    <property type="match status" value="1"/>
</dbReference>
<reference evidence="5 6" key="1">
    <citation type="submission" date="2016-11" db="EMBL/GenBank/DDBJ databases">
        <title>Paenibacillus species isolates.</title>
        <authorList>
            <person name="Beno S.M."/>
        </authorList>
    </citation>
    <scope>NUCLEOTIDE SEQUENCE [LARGE SCALE GENOMIC DNA]</scope>
    <source>
        <strain evidence="5 6">FSL F4-0100</strain>
    </source>
</reference>
<dbReference type="PROSITE" id="PS00041">
    <property type="entry name" value="HTH_ARAC_FAMILY_1"/>
    <property type="match status" value="1"/>
</dbReference>
<dbReference type="PROSITE" id="PS01124">
    <property type="entry name" value="HTH_ARAC_FAMILY_2"/>
    <property type="match status" value="1"/>
</dbReference>
<name>A0A1R1B9F6_PAELA</name>
<gene>
    <name evidence="5" type="ORF">BK123_03785</name>
</gene>
<dbReference type="Proteomes" id="UP000187074">
    <property type="component" value="Unassembled WGS sequence"/>
</dbReference>
<dbReference type="Pfam" id="PF12833">
    <property type="entry name" value="HTH_18"/>
    <property type="match status" value="1"/>
</dbReference>
<evidence type="ECO:0000313" key="5">
    <source>
        <dbReference type="EMBL" id="OME96716.1"/>
    </source>
</evidence>
<dbReference type="SUPFAM" id="SSF46689">
    <property type="entry name" value="Homeodomain-like"/>
    <property type="match status" value="2"/>
</dbReference>
<protein>
    <recommendedName>
        <fullName evidence="4">HTH araC/xylS-type domain-containing protein</fullName>
    </recommendedName>
</protein>
<evidence type="ECO:0000259" key="4">
    <source>
        <dbReference type="PROSITE" id="PS01124"/>
    </source>
</evidence>